<comment type="caution">
    <text evidence="2">The sequence shown here is derived from an EMBL/GenBank/DDBJ whole genome shotgun (WGS) entry which is preliminary data.</text>
</comment>
<name>A0A0K8P5Y2_PISS1</name>
<dbReference type="STRING" id="1547922.ISF6_4128"/>
<reference evidence="2 3" key="2">
    <citation type="journal article" date="2016" name="Science">
        <title>A bacterium that degrades and assimilates poly(ethylene terephthalate).</title>
        <authorList>
            <person name="Yoshida S."/>
            <person name="Hiraga K."/>
            <person name="Takehana T."/>
            <person name="Taniguchi I."/>
            <person name="Yamaji H."/>
            <person name="Maeda Y."/>
            <person name="Toyohara K."/>
            <person name="Miyamoto K."/>
            <person name="Kimura Y."/>
            <person name="Oda K."/>
        </authorList>
    </citation>
    <scope>NUCLEOTIDE SEQUENCE [LARGE SCALE GENOMIC DNA]</scope>
    <source>
        <strain evidence="3">NBRC 110686 / TISTR 2288 / 201-F6</strain>
    </source>
</reference>
<gene>
    <name evidence="2" type="ORF">ISF6_4128</name>
</gene>
<proteinExistence type="predicted"/>
<dbReference type="InterPro" id="IPR052555">
    <property type="entry name" value="dCTP_Pyrophosphatase"/>
</dbReference>
<dbReference type="SUPFAM" id="SSF101386">
    <property type="entry name" value="all-alpha NTP pyrophosphatases"/>
    <property type="match status" value="1"/>
</dbReference>
<evidence type="ECO:0000259" key="1">
    <source>
        <dbReference type="Pfam" id="PF18475"/>
    </source>
</evidence>
<sequence>MVEAAELAEIFQWMTPEASVSAHETADARGRIGAEVADVLLYLLQVADHCQVDLAHAVRDKLLRNAAKYPPKQVIARVSPARASLPGTHVLLDYENVQPTEDEVRTLVPDVGQLWVFHGPHQHDVAKRFASFGGDATAVPIGKTGKNALDFHLSFYMGYIASKNPGAVMVVIANDKGYEPMLEHARAMGFAVRRLAHGKAKSAAKKAAANKVAAGKTPAKKVAAKKAAAKTAAAKRVTAKKVAAKKAVLAVAKKAPAKRAAPAKGAAPAKKVSAKATAGPFVGAKPAEPSAVAASAVKASVAVPDLAATTKRLADNLRKMGDKRPTNKASLRRSLKSFLGQDATEAAVEAALARLIAEGVVKVDSVKGASYPISDAVTGSSASQG</sequence>
<dbReference type="InterPro" id="IPR041494">
    <property type="entry name" value="PIN7"/>
</dbReference>
<dbReference type="AlphaFoldDB" id="A0A0K8P5Y2"/>
<reference evidence="3" key="1">
    <citation type="submission" date="2015-07" db="EMBL/GenBank/DDBJ databases">
        <title>Discovery of a poly(ethylene terephthalate assimilation.</title>
        <authorList>
            <person name="Yoshida S."/>
            <person name="Hiraga K."/>
            <person name="Takehana T."/>
            <person name="Taniguchi I."/>
            <person name="Yamaji H."/>
            <person name="Maeda Y."/>
            <person name="Toyohara K."/>
            <person name="Miyamoto K."/>
            <person name="Kimura Y."/>
            <person name="Oda K."/>
        </authorList>
    </citation>
    <scope>NUCLEOTIDE SEQUENCE [LARGE SCALE GENOMIC DNA]</scope>
    <source>
        <strain evidence="3">NBRC 110686 / TISTR 2288 / 201-F6</strain>
    </source>
</reference>
<accession>A0A0K8P5Y2</accession>
<dbReference type="GO" id="GO:0009143">
    <property type="term" value="P:nucleoside triphosphate catabolic process"/>
    <property type="evidence" value="ECO:0007669"/>
    <property type="project" value="InterPro"/>
</dbReference>
<dbReference type="PANTHER" id="PTHR46523">
    <property type="entry name" value="DCTP PYROPHOSPHATASE 1"/>
    <property type="match status" value="1"/>
</dbReference>
<evidence type="ECO:0000313" key="2">
    <source>
        <dbReference type="EMBL" id="GAP37934.1"/>
    </source>
</evidence>
<dbReference type="GO" id="GO:0047429">
    <property type="term" value="F:nucleoside triphosphate diphosphatase activity"/>
    <property type="evidence" value="ECO:0007669"/>
    <property type="project" value="InterPro"/>
</dbReference>
<dbReference type="Gene3D" id="1.10.287.1080">
    <property type="entry name" value="MazG-like"/>
    <property type="match status" value="1"/>
</dbReference>
<evidence type="ECO:0000313" key="3">
    <source>
        <dbReference type="Proteomes" id="UP000037660"/>
    </source>
</evidence>
<organism evidence="2 3">
    <name type="scientific">Piscinibacter sakaiensis</name>
    <name type="common">Ideonella sakaiensis</name>
    <dbReference type="NCBI Taxonomy" id="1547922"/>
    <lineage>
        <taxon>Bacteria</taxon>
        <taxon>Pseudomonadati</taxon>
        <taxon>Pseudomonadota</taxon>
        <taxon>Betaproteobacteria</taxon>
        <taxon>Burkholderiales</taxon>
        <taxon>Sphaerotilaceae</taxon>
        <taxon>Piscinibacter</taxon>
    </lineage>
</organism>
<protein>
    <recommendedName>
        <fullName evidence="1">PIN-like domain-containing protein</fullName>
    </recommendedName>
</protein>
<dbReference type="Pfam" id="PF18475">
    <property type="entry name" value="PIN7"/>
    <property type="match status" value="1"/>
</dbReference>
<feature type="domain" description="PIN-like" evidence="1">
    <location>
        <begin position="91"/>
        <end position="189"/>
    </location>
</feature>
<dbReference type="Proteomes" id="UP000037660">
    <property type="component" value="Unassembled WGS sequence"/>
</dbReference>
<keyword evidence="3" id="KW-1185">Reference proteome</keyword>
<dbReference type="PANTHER" id="PTHR46523:SF1">
    <property type="entry name" value="DCTP PYROPHOSPHATASE 1"/>
    <property type="match status" value="1"/>
</dbReference>
<dbReference type="EMBL" id="BBYR01000064">
    <property type="protein sequence ID" value="GAP37934.1"/>
    <property type="molecule type" value="Genomic_DNA"/>
</dbReference>